<dbReference type="InterPro" id="IPR000182">
    <property type="entry name" value="GNAT_dom"/>
</dbReference>
<dbReference type="Gene3D" id="3.40.630.30">
    <property type="match status" value="1"/>
</dbReference>
<dbReference type="EMBL" id="UINC01162455">
    <property type="protein sequence ID" value="SVD62219.1"/>
    <property type="molecule type" value="Genomic_DNA"/>
</dbReference>
<gene>
    <name evidence="2" type="ORF">METZ01_LOCUS415073</name>
</gene>
<evidence type="ECO:0000313" key="2">
    <source>
        <dbReference type="EMBL" id="SVD62219.1"/>
    </source>
</evidence>
<reference evidence="2" key="1">
    <citation type="submission" date="2018-05" db="EMBL/GenBank/DDBJ databases">
        <authorList>
            <person name="Lanie J.A."/>
            <person name="Ng W.-L."/>
            <person name="Kazmierczak K.M."/>
            <person name="Andrzejewski T.M."/>
            <person name="Davidsen T.M."/>
            <person name="Wayne K.J."/>
            <person name="Tettelin H."/>
            <person name="Glass J.I."/>
            <person name="Rusch D."/>
            <person name="Podicherti R."/>
            <person name="Tsui H.-C.T."/>
            <person name="Winkler M.E."/>
        </authorList>
    </citation>
    <scope>NUCLEOTIDE SEQUENCE</scope>
</reference>
<dbReference type="SUPFAM" id="SSF55729">
    <property type="entry name" value="Acyl-CoA N-acyltransferases (Nat)"/>
    <property type="match status" value="1"/>
</dbReference>
<evidence type="ECO:0000259" key="1">
    <source>
        <dbReference type="PROSITE" id="PS51186"/>
    </source>
</evidence>
<dbReference type="Pfam" id="PF00583">
    <property type="entry name" value="Acetyltransf_1"/>
    <property type="match status" value="1"/>
</dbReference>
<dbReference type="AlphaFoldDB" id="A0A382WUC4"/>
<name>A0A382WUC4_9ZZZZ</name>
<sequence length="153" mass="17993">MYPEINIREAHTDDLSILVENNLALAKETESLNLNKEVLRDGIKQALTREECYYFVAVVSGKVVGQTMITYEWSDWRNGVIWWMQSVYVYPEHRKQGIFRTLFKHIENLARTHPQVKALRLYVMQNNNTGQRTYHSLGMNDSGYIVFEKDNFT</sequence>
<organism evidence="2">
    <name type="scientific">marine metagenome</name>
    <dbReference type="NCBI Taxonomy" id="408172"/>
    <lineage>
        <taxon>unclassified sequences</taxon>
        <taxon>metagenomes</taxon>
        <taxon>ecological metagenomes</taxon>
    </lineage>
</organism>
<dbReference type="GO" id="GO:0016747">
    <property type="term" value="F:acyltransferase activity, transferring groups other than amino-acyl groups"/>
    <property type="evidence" value="ECO:0007669"/>
    <property type="project" value="InterPro"/>
</dbReference>
<dbReference type="CDD" id="cd04301">
    <property type="entry name" value="NAT_SF"/>
    <property type="match status" value="1"/>
</dbReference>
<accession>A0A382WUC4</accession>
<proteinExistence type="predicted"/>
<feature type="domain" description="N-acetyltransferase" evidence="1">
    <location>
        <begin position="5"/>
        <end position="153"/>
    </location>
</feature>
<dbReference type="InterPro" id="IPR016181">
    <property type="entry name" value="Acyl_CoA_acyltransferase"/>
</dbReference>
<dbReference type="PROSITE" id="PS51186">
    <property type="entry name" value="GNAT"/>
    <property type="match status" value="1"/>
</dbReference>
<protein>
    <recommendedName>
        <fullName evidence="1">N-acetyltransferase domain-containing protein</fullName>
    </recommendedName>
</protein>